<accession>A0ABX3PAA2</accession>
<dbReference type="PANTHER" id="PTHR37809:SF1">
    <property type="entry name" value="RIBOSOMAL PROTEIN S12 METHYLTHIOTRANSFERASE ACCESSORY FACTOR YCAO"/>
    <property type="match status" value="1"/>
</dbReference>
<organism evidence="2 3">
    <name type="scientific">Xaviernesmea rhizosphaerae</name>
    <dbReference type="NCBI Taxonomy" id="1672749"/>
    <lineage>
        <taxon>Bacteria</taxon>
        <taxon>Pseudomonadati</taxon>
        <taxon>Pseudomonadota</taxon>
        <taxon>Alphaproteobacteria</taxon>
        <taxon>Hyphomicrobiales</taxon>
        <taxon>Rhizobiaceae</taxon>
        <taxon>Rhizobium/Agrobacterium group</taxon>
        <taxon>Xaviernesmea</taxon>
    </lineage>
</organism>
<dbReference type="NCBIfam" id="TIGR00702">
    <property type="entry name" value="YcaO-type kinase domain"/>
    <property type="match status" value="1"/>
</dbReference>
<keyword evidence="3" id="KW-1185">Reference proteome</keyword>
<gene>
    <name evidence="2" type="ORF">BTR14_16115</name>
</gene>
<feature type="domain" description="YcaO" evidence="1">
    <location>
        <begin position="60"/>
        <end position="390"/>
    </location>
</feature>
<proteinExistence type="predicted"/>
<dbReference type="PANTHER" id="PTHR37809">
    <property type="entry name" value="RIBOSOMAL PROTEIN S12 METHYLTHIOTRANSFERASE ACCESSORY FACTOR YCAO"/>
    <property type="match status" value="1"/>
</dbReference>
<dbReference type="InterPro" id="IPR003776">
    <property type="entry name" value="YcaO-like_dom"/>
</dbReference>
<dbReference type="Pfam" id="PF02624">
    <property type="entry name" value="YcaO"/>
    <property type="match status" value="1"/>
</dbReference>
<evidence type="ECO:0000313" key="2">
    <source>
        <dbReference type="EMBL" id="OQP85415.1"/>
    </source>
</evidence>
<name>A0ABX3PAA2_9HYPH</name>
<protein>
    <recommendedName>
        <fullName evidence="1">YcaO domain-containing protein</fullName>
    </recommendedName>
</protein>
<dbReference type="Proteomes" id="UP000192652">
    <property type="component" value="Unassembled WGS sequence"/>
</dbReference>
<sequence>MTLAAFARERSAADTFGRVFPYLKTFGITRIARHTGLDRIGIPVWCAYAPNARSIVVAQGKGVTDEDARISAVMEALERAVACAPATATVEASQAELEADGHKALSLAILLAVGKRPLDPAERIRWFCGTDLTTGEPVHVPADAVLLDRTIENNRYWQSSDGLASGNTLDEAVFHALMERIERDAYALFQLMPQAARLARCVDPALLATPELEEMRARIADAGLCLTLFDITSDLKIPCYTAYLGPPPETLSAHARFTDVTYGAGAHPLAARAALRAVSEAAQSRMTFISGARDDLFAETYRRPLPDSTRRALEARPAGAPACETPAFADRAALLAHLAACRIGPVVAVPLSAPHLPFAVAKLMVPGLEHPEGARRQRHGLRALQAAIRA</sequence>
<evidence type="ECO:0000313" key="3">
    <source>
        <dbReference type="Proteomes" id="UP000192652"/>
    </source>
</evidence>
<comment type="caution">
    <text evidence="2">The sequence shown here is derived from an EMBL/GenBank/DDBJ whole genome shotgun (WGS) entry which is preliminary data.</text>
</comment>
<reference evidence="2 3" key="1">
    <citation type="journal article" date="2017" name="Antonie Van Leeuwenhoek">
        <title>Rhizobium rhizosphaerae sp. nov., a novel species isolated from rice rhizosphere.</title>
        <authorList>
            <person name="Zhao J.J."/>
            <person name="Zhang J."/>
            <person name="Zhang R.J."/>
            <person name="Zhang C.W."/>
            <person name="Yin H.Q."/>
            <person name="Zhang X.X."/>
        </authorList>
    </citation>
    <scope>NUCLEOTIDE SEQUENCE [LARGE SCALE GENOMIC DNA]</scope>
    <source>
        <strain evidence="2 3">RD15</strain>
    </source>
</reference>
<dbReference type="EMBL" id="MSPX01000014">
    <property type="protein sequence ID" value="OQP85415.1"/>
    <property type="molecule type" value="Genomic_DNA"/>
</dbReference>
<evidence type="ECO:0000259" key="1">
    <source>
        <dbReference type="PROSITE" id="PS51664"/>
    </source>
</evidence>
<dbReference type="RefSeq" id="WP_081176882.1">
    <property type="nucleotide sequence ID" value="NZ_MSPX01000014.1"/>
</dbReference>
<dbReference type="Gene3D" id="3.30.160.660">
    <property type="match status" value="1"/>
</dbReference>
<dbReference type="PROSITE" id="PS51664">
    <property type="entry name" value="YCAO"/>
    <property type="match status" value="1"/>
</dbReference>